<evidence type="ECO:0000256" key="2">
    <source>
        <dbReference type="PROSITE-ProRule" id="PRU00169"/>
    </source>
</evidence>
<reference evidence="4 5" key="2">
    <citation type="submission" date="2018-03" db="EMBL/GenBank/DDBJ databases">
        <authorList>
            <person name="Keele B.F."/>
        </authorList>
    </citation>
    <scope>NUCLEOTIDE SEQUENCE [LARGE SCALE GENOMIC DNA]</scope>
    <source>
        <strain evidence="4 5">CCALA 016</strain>
    </source>
</reference>
<dbReference type="SMART" id="SM00448">
    <property type="entry name" value="REC"/>
    <property type="match status" value="1"/>
</dbReference>
<dbReference type="PANTHER" id="PTHR44591">
    <property type="entry name" value="STRESS RESPONSE REGULATOR PROTEIN 1"/>
    <property type="match status" value="1"/>
</dbReference>
<protein>
    <recommendedName>
        <fullName evidence="3">Response regulatory domain-containing protein</fullName>
    </recommendedName>
</protein>
<dbReference type="PANTHER" id="PTHR44591:SF3">
    <property type="entry name" value="RESPONSE REGULATORY DOMAIN-CONTAINING PROTEIN"/>
    <property type="match status" value="1"/>
</dbReference>
<dbReference type="RefSeq" id="WP_106457756.1">
    <property type="nucleotide sequence ID" value="NZ_PXOH01000017.1"/>
</dbReference>
<proteinExistence type="predicted"/>
<reference evidence="4 5" key="1">
    <citation type="submission" date="2018-03" db="EMBL/GenBank/DDBJ databases">
        <title>The ancient ancestry and fast evolution of plastids.</title>
        <authorList>
            <person name="Moore K.R."/>
            <person name="Magnabosco C."/>
            <person name="Momper L."/>
            <person name="Gold D.A."/>
            <person name="Bosak T."/>
            <person name="Fournier G.P."/>
        </authorList>
    </citation>
    <scope>NUCLEOTIDE SEQUENCE [LARGE SCALE GENOMIC DNA]</scope>
    <source>
        <strain evidence="4 5">CCALA 016</strain>
    </source>
</reference>
<dbReference type="PROSITE" id="PS50110">
    <property type="entry name" value="RESPONSE_REGULATORY"/>
    <property type="match status" value="1"/>
</dbReference>
<sequence>MISPKLLFVDDEPGMQKMVEQHLQLSKENFEIVFAHSGQEAIKILQESEAFDLLITDLKMPEVDGWELINFSQSNYNLKTIIISAFGTVDNFERAFEEQITDFLTKPFKLKKLFESVKKAIDSKQSSCRKIEKVKAVTELDKKIPYNTVARLARELQPSQQVKLISDLLKNFELEQLEAFQIEIPSLKEEVTRNQKQRELAQLKDAQRIAQGFLPLTLVADSWIEERWETKTTVSGQERRYLYYFIKWKEGKRLRSKSLRREDLADPEIRAIVERKLGKPIDPSFEKF</sequence>
<dbReference type="EMBL" id="PXOH01000017">
    <property type="protein sequence ID" value="PSF35791.1"/>
    <property type="molecule type" value="Genomic_DNA"/>
</dbReference>
<feature type="domain" description="Response regulatory" evidence="3">
    <location>
        <begin position="5"/>
        <end position="121"/>
    </location>
</feature>
<evidence type="ECO:0000313" key="5">
    <source>
        <dbReference type="Proteomes" id="UP000239001"/>
    </source>
</evidence>
<organism evidence="4 5">
    <name type="scientific">Aphanothece hegewaldii CCALA 016</name>
    <dbReference type="NCBI Taxonomy" id="2107694"/>
    <lineage>
        <taxon>Bacteria</taxon>
        <taxon>Bacillati</taxon>
        <taxon>Cyanobacteriota</taxon>
        <taxon>Cyanophyceae</taxon>
        <taxon>Oscillatoriophycideae</taxon>
        <taxon>Chroococcales</taxon>
        <taxon>Aphanothecaceae</taxon>
        <taxon>Aphanothece</taxon>
    </lineage>
</organism>
<feature type="modified residue" description="4-aspartylphosphate" evidence="2">
    <location>
        <position position="57"/>
    </location>
</feature>
<gene>
    <name evidence="4" type="ORF">C7H19_15310</name>
</gene>
<comment type="caution">
    <text evidence="4">The sequence shown here is derived from an EMBL/GenBank/DDBJ whole genome shotgun (WGS) entry which is preliminary data.</text>
</comment>
<dbReference type="InterPro" id="IPR011006">
    <property type="entry name" value="CheY-like_superfamily"/>
</dbReference>
<dbReference type="InterPro" id="IPR001789">
    <property type="entry name" value="Sig_transdc_resp-reg_receiver"/>
</dbReference>
<evidence type="ECO:0000259" key="3">
    <source>
        <dbReference type="PROSITE" id="PS50110"/>
    </source>
</evidence>
<dbReference type="InterPro" id="IPR050595">
    <property type="entry name" value="Bact_response_regulator"/>
</dbReference>
<dbReference type="AlphaFoldDB" id="A0A2T1LVM8"/>
<dbReference type="OrthoDB" id="509129at2"/>
<dbReference type="Gene3D" id="3.40.50.2300">
    <property type="match status" value="1"/>
</dbReference>
<keyword evidence="1 2" id="KW-0597">Phosphoprotein</keyword>
<dbReference type="Pfam" id="PF00072">
    <property type="entry name" value="Response_reg"/>
    <property type="match status" value="1"/>
</dbReference>
<name>A0A2T1LVM8_9CHRO</name>
<keyword evidence="5" id="KW-1185">Reference proteome</keyword>
<dbReference type="SUPFAM" id="SSF52172">
    <property type="entry name" value="CheY-like"/>
    <property type="match status" value="1"/>
</dbReference>
<evidence type="ECO:0000313" key="4">
    <source>
        <dbReference type="EMBL" id="PSF35791.1"/>
    </source>
</evidence>
<evidence type="ECO:0000256" key="1">
    <source>
        <dbReference type="ARBA" id="ARBA00022553"/>
    </source>
</evidence>
<accession>A0A2T1LVM8</accession>
<dbReference type="GO" id="GO:0000160">
    <property type="term" value="P:phosphorelay signal transduction system"/>
    <property type="evidence" value="ECO:0007669"/>
    <property type="project" value="InterPro"/>
</dbReference>
<dbReference type="Proteomes" id="UP000239001">
    <property type="component" value="Unassembled WGS sequence"/>
</dbReference>